<evidence type="ECO:0000256" key="1">
    <source>
        <dbReference type="SAM" id="MobiDB-lite"/>
    </source>
</evidence>
<accession>A0A918ZTH8</accession>
<reference evidence="2" key="1">
    <citation type="journal article" date="2014" name="Int. J. Syst. Evol. Microbiol.">
        <title>Complete genome sequence of Corynebacterium casei LMG S-19264T (=DSM 44701T), isolated from a smear-ripened cheese.</title>
        <authorList>
            <consortium name="US DOE Joint Genome Institute (JGI-PGF)"/>
            <person name="Walter F."/>
            <person name="Albersmeier A."/>
            <person name="Kalinowski J."/>
            <person name="Ruckert C."/>
        </authorList>
    </citation>
    <scope>NUCLEOTIDE SEQUENCE</scope>
    <source>
        <strain evidence="2">JCM 4784</strain>
    </source>
</reference>
<feature type="region of interest" description="Disordered" evidence="1">
    <location>
        <begin position="12"/>
        <end position="34"/>
    </location>
</feature>
<reference evidence="2" key="2">
    <citation type="submission" date="2020-09" db="EMBL/GenBank/DDBJ databases">
        <authorList>
            <person name="Sun Q."/>
            <person name="Ohkuma M."/>
        </authorList>
    </citation>
    <scope>NUCLEOTIDE SEQUENCE</scope>
    <source>
        <strain evidence="2">JCM 4784</strain>
    </source>
</reference>
<evidence type="ECO:0000313" key="3">
    <source>
        <dbReference type="Proteomes" id="UP000608024"/>
    </source>
</evidence>
<keyword evidence="3" id="KW-1185">Reference proteome</keyword>
<evidence type="ECO:0000313" key="2">
    <source>
        <dbReference type="EMBL" id="GHE69254.1"/>
    </source>
</evidence>
<sequence>MAPYCVRSVSLAGDEDTEHRSAQQSDGADYQGDGGERFVLANIAMRARIGPPSSKTIGRKRSPIVLRTITMMLRTFSPAPFLAGAWCRPTNWLPYCVVVSRSFAWVAPRSGLTATGLKLGRMNIRRYKAG</sequence>
<gene>
    <name evidence="2" type="ORF">GCM10018785_42240</name>
</gene>
<proteinExistence type="predicted"/>
<organism evidence="2 3">
    <name type="scientific">Streptomyces longispororuber</name>
    <dbReference type="NCBI Taxonomy" id="68230"/>
    <lineage>
        <taxon>Bacteria</taxon>
        <taxon>Bacillati</taxon>
        <taxon>Actinomycetota</taxon>
        <taxon>Actinomycetes</taxon>
        <taxon>Kitasatosporales</taxon>
        <taxon>Streptomycetaceae</taxon>
        <taxon>Streptomyces</taxon>
    </lineage>
</organism>
<dbReference type="Proteomes" id="UP000608024">
    <property type="component" value="Unassembled WGS sequence"/>
</dbReference>
<protein>
    <submittedName>
        <fullName evidence="2">Uncharacterized protein</fullName>
    </submittedName>
</protein>
<dbReference type="AlphaFoldDB" id="A0A918ZTH8"/>
<name>A0A918ZTH8_9ACTN</name>
<dbReference type="EMBL" id="BNBT01000066">
    <property type="protein sequence ID" value="GHE69254.1"/>
    <property type="molecule type" value="Genomic_DNA"/>
</dbReference>
<comment type="caution">
    <text evidence="2">The sequence shown here is derived from an EMBL/GenBank/DDBJ whole genome shotgun (WGS) entry which is preliminary data.</text>
</comment>